<sequence>MPPKRAKNKSRAHREAEKVENDTDDVKGVALDHKILLNPAFKLDEIVERGSVATMKSWSAVVTEHLNWLQSQKAALKELMRSAYDFLAAIFGFIHY</sequence>
<evidence type="ECO:0000313" key="3">
    <source>
        <dbReference type="Proteomes" id="UP001176961"/>
    </source>
</evidence>
<proteinExistence type="predicted"/>
<protein>
    <submittedName>
        <fullName evidence="2">Uncharacterized protein</fullName>
    </submittedName>
</protein>
<dbReference type="AlphaFoldDB" id="A0AA36MEK0"/>
<name>A0AA36MEK0_CYLNA</name>
<comment type="caution">
    <text evidence="2">The sequence shown here is derived from an EMBL/GenBank/DDBJ whole genome shotgun (WGS) entry which is preliminary data.</text>
</comment>
<feature type="compositionally biased region" description="Basic residues" evidence="1">
    <location>
        <begin position="1"/>
        <end position="12"/>
    </location>
</feature>
<dbReference type="EMBL" id="CATQJL010000326">
    <property type="protein sequence ID" value="CAJ0610354.1"/>
    <property type="molecule type" value="Genomic_DNA"/>
</dbReference>
<evidence type="ECO:0000256" key="1">
    <source>
        <dbReference type="SAM" id="MobiDB-lite"/>
    </source>
</evidence>
<gene>
    <name evidence="2" type="ORF">CYNAS_LOCUS22337</name>
</gene>
<evidence type="ECO:0000313" key="2">
    <source>
        <dbReference type="EMBL" id="CAJ0610354.1"/>
    </source>
</evidence>
<accession>A0AA36MEK0</accession>
<organism evidence="2 3">
    <name type="scientific">Cylicocyclus nassatus</name>
    <name type="common">Nematode worm</name>
    <dbReference type="NCBI Taxonomy" id="53992"/>
    <lineage>
        <taxon>Eukaryota</taxon>
        <taxon>Metazoa</taxon>
        <taxon>Ecdysozoa</taxon>
        <taxon>Nematoda</taxon>
        <taxon>Chromadorea</taxon>
        <taxon>Rhabditida</taxon>
        <taxon>Rhabditina</taxon>
        <taxon>Rhabditomorpha</taxon>
        <taxon>Strongyloidea</taxon>
        <taxon>Strongylidae</taxon>
        <taxon>Cylicocyclus</taxon>
    </lineage>
</organism>
<reference evidence="2" key="1">
    <citation type="submission" date="2023-07" db="EMBL/GenBank/DDBJ databases">
        <authorList>
            <consortium name="CYATHOMIX"/>
        </authorList>
    </citation>
    <scope>NUCLEOTIDE SEQUENCE</scope>
    <source>
        <strain evidence="2">N/A</strain>
    </source>
</reference>
<feature type="compositionally biased region" description="Basic and acidic residues" evidence="1">
    <location>
        <begin position="13"/>
        <end position="23"/>
    </location>
</feature>
<feature type="region of interest" description="Disordered" evidence="1">
    <location>
        <begin position="1"/>
        <end position="23"/>
    </location>
</feature>
<dbReference type="Proteomes" id="UP001176961">
    <property type="component" value="Unassembled WGS sequence"/>
</dbReference>
<keyword evidence="3" id="KW-1185">Reference proteome</keyword>